<evidence type="ECO:0000313" key="3">
    <source>
        <dbReference type="Proteomes" id="UP000188320"/>
    </source>
</evidence>
<keyword evidence="1" id="KW-0732">Signal</keyword>
<gene>
    <name evidence="2" type="ORF">AX774_g2457</name>
</gene>
<evidence type="ECO:0000313" key="2">
    <source>
        <dbReference type="EMBL" id="OMH84024.1"/>
    </source>
</evidence>
<sequence>MYGIRLFSIIAMVVILAFGIRGATFEKRQSPVVITKTPSANAGKTTKLELFSGLDYKNPTQTMKITPNVCISIPSSLSAKMNDATPGIGFFMFCTKPNCMGTCALRSRSHWWNPNSFINDANGPVVSVKWFA</sequence>
<comment type="caution">
    <text evidence="2">The sequence shown here is derived from an EMBL/GenBank/DDBJ whole genome shotgun (WGS) entry which is preliminary data.</text>
</comment>
<dbReference type="Proteomes" id="UP000188320">
    <property type="component" value="Unassembled WGS sequence"/>
</dbReference>
<name>A0A1R1PSV3_ZANCU</name>
<reference evidence="3" key="1">
    <citation type="submission" date="2017-01" db="EMBL/GenBank/DDBJ databases">
        <authorList>
            <person name="Wang Y."/>
            <person name="White M."/>
            <person name="Kvist S."/>
            <person name="Moncalvo J.-M."/>
        </authorList>
    </citation>
    <scope>NUCLEOTIDE SEQUENCE [LARGE SCALE GENOMIC DNA]</scope>
    <source>
        <strain evidence="3">COL-18-3</strain>
    </source>
</reference>
<dbReference type="AlphaFoldDB" id="A0A1R1PSV3"/>
<protein>
    <submittedName>
        <fullName evidence="2">Uncharacterized protein</fullName>
    </submittedName>
</protein>
<organism evidence="2 3">
    <name type="scientific">Zancudomyces culisetae</name>
    <name type="common">Gut fungus</name>
    <name type="synonym">Smittium culisetae</name>
    <dbReference type="NCBI Taxonomy" id="1213189"/>
    <lineage>
        <taxon>Eukaryota</taxon>
        <taxon>Fungi</taxon>
        <taxon>Fungi incertae sedis</taxon>
        <taxon>Zoopagomycota</taxon>
        <taxon>Kickxellomycotina</taxon>
        <taxon>Harpellomycetes</taxon>
        <taxon>Harpellales</taxon>
        <taxon>Legeriomycetaceae</taxon>
        <taxon>Zancudomyces</taxon>
    </lineage>
</organism>
<accession>A0A1R1PSV3</accession>
<keyword evidence="3" id="KW-1185">Reference proteome</keyword>
<evidence type="ECO:0000256" key="1">
    <source>
        <dbReference type="SAM" id="SignalP"/>
    </source>
</evidence>
<proteinExistence type="predicted"/>
<feature type="signal peptide" evidence="1">
    <location>
        <begin position="1"/>
        <end position="22"/>
    </location>
</feature>
<feature type="chain" id="PRO_5012141828" evidence="1">
    <location>
        <begin position="23"/>
        <end position="132"/>
    </location>
</feature>
<dbReference type="EMBL" id="LSSK01000266">
    <property type="protein sequence ID" value="OMH84024.1"/>
    <property type="molecule type" value="Genomic_DNA"/>
</dbReference>